<dbReference type="Gene3D" id="3.40.50.300">
    <property type="entry name" value="P-loop containing nucleotide triphosphate hydrolases"/>
    <property type="match status" value="1"/>
</dbReference>
<protein>
    <recommendedName>
        <fullName evidence="3">ATP-binding protein</fullName>
    </recommendedName>
</protein>
<gene>
    <name evidence="1" type="ORF">FHU40_003212</name>
</gene>
<reference evidence="1 2" key="1">
    <citation type="submission" date="2020-08" db="EMBL/GenBank/DDBJ databases">
        <title>Sequencing the genomes of 1000 actinobacteria strains.</title>
        <authorList>
            <person name="Klenk H.-P."/>
        </authorList>
    </citation>
    <scope>NUCLEOTIDE SEQUENCE [LARGE SCALE GENOMIC DNA]</scope>
    <source>
        <strain evidence="1 2">DSM 105498</strain>
    </source>
</reference>
<dbReference type="InterPro" id="IPR027417">
    <property type="entry name" value="P-loop_NTPase"/>
</dbReference>
<proteinExistence type="predicted"/>
<comment type="caution">
    <text evidence="1">The sequence shown here is derived from an EMBL/GenBank/DDBJ whole genome shotgun (WGS) entry which is preliminary data.</text>
</comment>
<dbReference type="AlphaFoldDB" id="A0A7W4VXY1"/>
<organism evidence="1 2">
    <name type="scientific">Nocardioides soli</name>
    <dbReference type="NCBI Taxonomy" id="1036020"/>
    <lineage>
        <taxon>Bacteria</taxon>
        <taxon>Bacillati</taxon>
        <taxon>Actinomycetota</taxon>
        <taxon>Actinomycetes</taxon>
        <taxon>Propionibacteriales</taxon>
        <taxon>Nocardioidaceae</taxon>
        <taxon>Nocardioides</taxon>
    </lineage>
</organism>
<sequence>MDVRIGTTVDGRAAGFATSSARPLLLVGDVGRGKTTTARYLTRWWLANTRRHTHVYAQAPSEWADLRCEPEHPDQLEDPVGRDCRPGACLVVVDDMDLLDDSRISFLPLGRARTILTSHGGNSLAGRALLDSEVDCLGLVRPDHADPAEAAVLDGQGRLDWPIGTVAVIPDQRGPMDFPCHRWQAPAGAWAVAGAVGR</sequence>
<evidence type="ECO:0000313" key="2">
    <source>
        <dbReference type="Proteomes" id="UP000589626"/>
    </source>
</evidence>
<evidence type="ECO:0008006" key="3">
    <source>
        <dbReference type="Google" id="ProtNLM"/>
    </source>
</evidence>
<accession>A0A7W4VXY1</accession>
<name>A0A7W4VXY1_9ACTN</name>
<dbReference type="Proteomes" id="UP000589626">
    <property type="component" value="Unassembled WGS sequence"/>
</dbReference>
<dbReference type="RefSeq" id="WP_246390617.1">
    <property type="nucleotide sequence ID" value="NZ_JACHWR010000002.1"/>
</dbReference>
<keyword evidence="2" id="KW-1185">Reference proteome</keyword>
<evidence type="ECO:0000313" key="1">
    <source>
        <dbReference type="EMBL" id="MBB3043394.1"/>
    </source>
</evidence>
<dbReference type="SUPFAM" id="SSF52540">
    <property type="entry name" value="P-loop containing nucleoside triphosphate hydrolases"/>
    <property type="match status" value="1"/>
</dbReference>
<dbReference type="EMBL" id="JACHWR010000002">
    <property type="protein sequence ID" value="MBB3043394.1"/>
    <property type="molecule type" value="Genomic_DNA"/>
</dbReference>